<proteinExistence type="predicted"/>
<keyword evidence="2" id="KW-0548">Nucleotidyltransferase</keyword>
<keyword evidence="9" id="KW-1185">Reference proteome</keyword>
<dbReference type="PANTHER" id="PTHR37984:SF5">
    <property type="entry name" value="PROTEIN NYNRIN-LIKE"/>
    <property type="match status" value="1"/>
</dbReference>
<dbReference type="GO" id="GO:0016779">
    <property type="term" value="F:nucleotidyltransferase activity"/>
    <property type="evidence" value="ECO:0007669"/>
    <property type="project" value="UniProtKB-KW"/>
</dbReference>
<evidence type="ECO:0000256" key="6">
    <source>
        <dbReference type="SAM" id="MobiDB-lite"/>
    </source>
</evidence>
<dbReference type="PROSITE" id="PS50175">
    <property type="entry name" value="ASP_PROT_RETROV"/>
    <property type="match status" value="1"/>
</dbReference>
<evidence type="ECO:0000313" key="8">
    <source>
        <dbReference type="EMBL" id="PIO73469.1"/>
    </source>
</evidence>
<dbReference type="SUPFAM" id="SSF50630">
    <property type="entry name" value="Acid proteases"/>
    <property type="match status" value="1"/>
</dbReference>
<keyword evidence="4" id="KW-0255">Endonuclease</keyword>
<dbReference type="OrthoDB" id="5850509at2759"/>
<keyword evidence="1" id="KW-0808">Transferase</keyword>
<dbReference type="InterPro" id="IPR050951">
    <property type="entry name" value="Retrovirus_Pol_polyprotein"/>
</dbReference>
<dbReference type="InterPro" id="IPR001995">
    <property type="entry name" value="Peptidase_A2_cat"/>
</dbReference>
<dbReference type="GO" id="GO:0004519">
    <property type="term" value="F:endonuclease activity"/>
    <property type="evidence" value="ECO:0007669"/>
    <property type="project" value="UniProtKB-KW"/>
</dbReference>
<keyword evidence="3" id="KW-0540">Nuclease</keyword>
<protein>
    <recommendedName>
        <fullName evidence="7">Peptidase A2 domain-containing protein</fullName>
    </recommendedName>
</protein>
<organism evidence="8 9">
    <name type="scientific">Teladorsagia circumcincta</name>
    <name type="common">Brown stomach worm</name>
    <name type="synonym">Ostertagia circumcincta</name>
    <dbReference type="NCBI Taxonomy" id="45464"/>
    <lineage>
        <taxon>Eukaryota</taxon>
        <taxon>Metazoa</taxon>
        <taxon>Ecdysozoa</taxon>
        <taxon>Nematoda</taxon>
        <taxon>Chromadorea</taxon>
        <taxon>Rhabditida</taxon>
        <taxon>Rhabditina</taxon>
        <taxon>Rhabditomorpha</taxon>
        <taxon>Strongyloidea</taxon>
        <taxon>Trichostrongylidae</taxon>
        <taxon>Teladorsagia</taxon>
    </lineage>
</organism>
<evidence type="ECO:0000256" key="4">
    <source>
        <dbReference type="ARBA" id="ARBA00022759"/>
    </source>
</evidence>
<evidence type="ECO:0000313" key="9">
    <source>
        <dbReference type="Proteomes" id="UP000230423"/>
    </source>
</evidence>
<gene>
    <name evidence="8" type="ORF">TELCIR_04557</name>
</gene>
<evidence type="ECO:0000256" key="2">
    <source>
        <dbReference type="ARBA" id="ARBA00022695"/>
    </source>
</evidence>
<evidence type="ECO:0000256" key="3">
    <source>
        <dbReference type="ARBA" id="ARBA00022722"/>
    </source>
</evidence>
<dbReference type="EMBL" id="KZ345452">
    <property type="protein sequence ID" value="PIO73469.1"/>
    <property type="molecule type" value="Genomic_DNA"/>
</dbReference>
<feature type="domain" description="Peptidase A2" evidence="7">
    <location>
        <begin position="59"/>
        <end position="77"/>
    </location>
</feature>
<feature type="region of interest" description="Disordered" evidence="6">
    <location>
        <begin position="1"/>
        <end position="37"/>
    </location>
</feature>
<dbReference type="InterPro" id="IPR021109">
    <property type="entry name" value="Peptidase_aspartic_dom_sf"/>
</dbReference>
<evidence type="ECO:0000256" key="1">
    <source>
        <dbReference type="ARBA" id="ARBA00022679"/>
    </source>
</evidence>
<dbReference type="GO" id="GO:0004190">
    <property type="term" value="F:aspartic-type endopeptidase activity"/>
    <property type="evidence" value="ECO:0007669"/>
    <property type="project" value="InterPro"/>
</dbReference>
<accession>A0A2G9UT97</accession>
<dbReference type="AlphaFoldDB" id="A0A2G9UT97"/>
<dbReference type="Gene3D" id="2.40.70.10">
    <property type="entry name" value="Acid Proteases"/>
    <property type="match status" value="1"/>
</dbReference>
<evidence type="ECO:0000259" key="7">
    <source>
        <dbReference type="PROSITE" id="PS50175"/>
    </source>
</evidence>
<reference evidence="8 9" key="1">
    <citation type="submission" date="2015-09" db="EMBL/GenBank/DDBJ databases">
        <title>Draft genome of the parasitic nematode Teladorsagia circumcincta isolate WARC Sus (inbred).</title>
        <authorList>
            <person name="Mitreva M."/>
        </authorList>
    </citation>
    <scope>NUCLEOTIDE SEQUENCE [LARGE SCALE GENOMIC DNA]</scope>
    <source>
        <strain evidence="8 9">S</strain>
    </source>
</reference>
<keyword evidence="5" id="KW-0378">Hydrolase</keyword>
<sequence length="215" mass="23969">MSRLRGFRSQTRIPQELQDEEEAEAETEAENSKQRRHRLTQFHADSISRIYRPVQINGKTMRLDTGADVTLLSHADWIVIGRLTLQSPQITLRSANNMPISVRGRYDCSFLTDGQNGRGTCYVAGTPSLLGLDWIFQHEPLSRRLTEDSICNVSSSTLSTLNSSLTAQLKKKFATVFTSGLGHCTKPEAGLVLKPDAKPVFQDARPVPCCSEDFD</sequence>
<dbReference type="GO" id="GO:0006508">
    <property type="term" value="P:proteolysis"/>
    <property type="evidence" value="ECO:0007669"/>
    <property type="project" value="InterPro"/>
</dbReference>
<evidence type="ECO:0000256" key="5">
    <source>
        <dbReference type="ARBA" id="ARBA00022801"/>
    </source>
</evidence>
<dbReference type="Proteomes" id="UP000230423">
    <property type="component" value="Unassembled WGS sequence"/>
</dbReference>
<feature type="compositionally biased region" description="Acidic residues" evidence="6">
    <location>
        <begin position="17"/>
        <end position="29"/>
    </location>
</feature>
<dbReference type="PANTHER" id="PTHR37984">
    <property type="entry name" value="PROTEIN CBG26694"/>
    <property type="match status" value="1"/>
</dbReference>
<name>A0A2G9UT97_TELCI</name>